<reference evidence="4 5" key="1">
    <citation type="submission" date="2022-01" db="EMBL/GenBank/DDBJ databases">
        <title>A chromosomal length assembly of Cordylochernes scorpioides.</title>
        <authorList>
            <person name="Zeh D."/>
            <person name="Zeh J."/>
        </authorList>
    </citation>
    <scope>NUCLEOTIDE SEQUENCE [LARGE SCALE GENOMIC DNA]</scope>
    <source>
        <strain evidence="4">IN4F17</strain>
        <tissue evidence="4">Whole Body</tissue>
    </source>
</reference>
<gene>
    <name evidence="4" type="ORF">LAZ67_8002200</name>
</gene>
<dbReference type="Pfam" id="PF01253">
    <property type="entry name" value="SUI1"/>
    <property type="match status" value="2"/>
</dbReference>
<evidence type="ECO:0000259" key="3">
    <source>
        <dbReference type="PROSITE" id="PS50296"/>
    </source>
</evidence>
<evidence type="ECO:0000256" key="2">
    <source>
        <dbReference type="ARBA" id="ARBA00022917"/>
    </source>
</evidence>
<sequence>MNSSASSKDPFADANRGDEQGVQDGLIHIRIQQRNGRKTLTTVQGIAVSYDKKKIVKSCKKEFACNGTVVEHPEYGEVIQLQGDQRNNICQFLTKMRIAKPEQLKSLVTFVARKRREELSPGMWMILQDDPHANANRGDGQGVQDELIHIRIQQRHGNKILTTVQGIADSWDKYNIMKYWKKKFACNGALVTHPQYGEVIQVQGDQHKKICRFLRKHLIVKPGHLRDCADSPLGISWSAFSITVLSCEVTSGQGTLVLENHLLGILERAISRWSPYVRGFSLVGRARAANSLVLAAVLHHLHGYLPATPLSLNYRPG</sequence>
<dbReference type="CDD" id="cd11566">
    <property type="entry name" value="eIF1_SUI1"/>
    <property type="match status" value="2"/>
</dbReference>
<evidence type="ECO:0000313" key="4">
    <source>
        <dbReference type="EMBL" id="UYV71211.1"/>
    </source>
</evidence>
<keyword evidence="2" id="KW-0648">Protein biosynthesis</keyword>
<dbReference type="Gene3D" id="3.30.780.10">
    <property type="entry name" value="SUI1-like domain"/>
    <property type="match status" value="2"/>
</dbReference>
<dbReference type="InterPro" id="IPR001950">
    <property type="entry name" value="SUI1"/>
</dbReference>
<dbReference type="Proteomes" id="UP001235939">
    <property type="component" value="Chromosome 08"/>
</dbReference>
<dbReference type="EMBL" id="CP092870">
    <property type="protein sequence ID" value="UYV71211.1"/>
    <property type="molecule type" value="Genomic_DNA"/>
</dbReference>
<evidence type="ECO:0000256" key="1">
    <source>
        <dbReference type="ARBA" id="ARBA00005422"/>
    </source>
</evidence>
<comment type="similarity">
    <text evidence="1">Belongs to the SUI1 family.</text>
</comment>
<evidence type="ECO:0000313" key="5">
    <source>
        <dbReference type="Proteomes" id="UP001235939"/>
    </source>
</evidence>
<dbReference type="NCBIfam" id="TIGR01160">
    <property type="entry name" value="SUI1_MOF2"/>
    <property type="match status" value="1"/>
</dbReference>
<organism evidence="4 5">
    <name type="scientific">Cordylochernes scorpioides</name>
    <dbReference type="NCBI Taxonomy" id="51811"/>
    <lineage>
        <taxon>Eukaryota</taxon>
        <taxon>Metazoa</taxon>
        <taxon>Ecdysozoa</taxon>
        <taxon>Arthropoda</taxon>
        <taxon>Chelicerata</taxon>
        <taxon>Arachnida</taxon>
        <taxon>Pseudoscorpiones</taxon>
        <taxon>Cheliferoidea</taxon>
        <taxon>Chernetidae</taxon>
        <taxon>Cordylochernes</taxon>
    </lineage>
</organism>
<dbReference type="InterPro" id="IPR005874">
    <property type="entry name" value="SUI1_euk"/>
</dbReference>
<dbReference type="PROSITE" id="PS50296">
    <property type="entry name" value="SUI1"/>
    <property type="match status" value="2"/>
</dbReference>
<accession>A0ABY6KQT4</accession>
<feature type="domain" description="SUI1" evidence="3">
    <location>
        <begin position="27"/>
        <end position="97"/>
    </location>
</feature>
<dbReference type="SUPFAM" id="SSF55159">
    <property type="entry name" value="eIF1-like"/>
    <property type="match status" value="2"/>
</dbReference>
<dbReference type="PANTHER" id="PTHR10388">
    <property type="entry name" value="EUKARYOTIC TRANSLATION INITIATION FACTOR SUI1"/>
    <property type="match status" value="1"/>
</dbReference>
<protein>
    <submittedName>
        <fullName evidence="4">EIF1B</fullName>
    </submittedName>
</protein>
<proteinExistence type="inferred from homology"/>
<dbReference type="InterPro" id="IPR036877">
    <property type="entry name" value="SUI1_dom_sf"/>
</dbReference>
<name>A0ABY6KQT4_9ARAC</name>
<feature type="domain" description="SUI1" evidence="3">
    <location>
        <begin position="148"/>
        <end position="218"/>
    </location>
</feature>
<keyword evidence="5" id="KW-1185">Reference proteome</keyword>